<feature type="compositionally biased region" description="Basic and acidic residues" evidence="3">
    <location>
        <begin position="1686"/>
        <end position="1701"/>
    </location>
</feature>
<feature type="compositionally biased region" description="Low complexity" evidence="3">
    <location>
        <begin position="1464"/>
        <end position="1486"/>
    </location>
</feature>
<dbReference type="EMBL" id="VIIS01001425">
    <property type="protein sequence ID" value="KAF0298577.1"/>
    <property type="molecule type" value="Genomic_DNA"/>
</dbReference>
<feature type="compositionally biased region" description="Pro residues" evidence="3">
    <location>
        <begin position="562"/>
        <end position="578"/>
    </location>
</feature>
<feature type="compositionally biased region" description="Basic residues" evidence="3">
    <location>
        <begin position="1296"/>
        <end position="1305"/>
    </location>
</feature>
<feature type="compositionally biased region" description="Low complexity" evidence="3">
    <location>
        <begin position="1904"/>
        <end position="1929"/>
    </location>
</feature>
<dbReference type="GO" id="GO:0003714">
    <property type="term" value="F:transcription corepressor activity"/>
    <property type="evidence" value="ECO:0007669"/>
    <property type="project" value="TreeGrafter"/>
</dbReference>
<dbReference type="SUPFAM" id="SSF48403">
    <property type="entry name" value="Ankyrin repeat"/>
    <property type="match status" value="1"/>
</dbReference>
<feature type="region of interest" description="Disordered" evidence="3">
    <location>
        <begin position="188"/>
        <end position="218"/>
    </location>
</feature>
<feature type="compositionally biased region" description="Basic and acidic residues" evidence="3">
    <location>
        <begin position="643"/>
        <end position="659"/>
    </location>
</feature>
<feature type="compositionally biased region" description="Polar residues" evidence="3">
    <location>
        <begin position="1052"/>
        <end position="1062"/>
    </location>
</feature>
<dbReference type="InterPro" id="IPR002110">
    <property type="entry name" value="Ankyrin_rpt"/>
</dbReference>
<proteinExistence type="inferred from homology"/>
<feature type="compositionally biased region" description="Basic and acidic residues" evidence="3">
    <location>
        <begin position="999"/>
        <end position="1015"/>
    </location>
</feature>
<feature type="compositionally biased region" description="Low complexity" evidence="3">
    <location>
        <begin position="1505"/>
        <end position="1516"/>
    </location>
</feature>
<feature type="region of interest" description="Disordered" evidence="3">
    <location>
        <begin position="253"/>
        <end position="306"/>
    </location>
</feature>
<name>A0A6A4VQT6_AMPAM</name>
<dbReference type="InterPro" id="IPR036770">
    <property type="entry name" value="Ankyrin_rpt-contain_sf"/>
</dbReference>
<feature type="repeat" description="ANK" evidence="2">
    <location>
        <begin position="2039"/>
        <end position="2071"/>
    </location>
</feature>
<feature type="compositionally biased region" description="Low complexity" evidence="3">
    <location>
        <begin position="1307"/>
        <end position="1318"/>
    </location>
</feature>
<dbReference type="OrthoDB" id="3666223at2759"/>
<feature type="compositionally biased region" description="Pro residues" evidence="3">
    <location>
        <begin position="1159"/>
        <end position="1174"/>
    </location>
</feature>
<feature type="compositionally biased region" description="Basic and acidic residues" evidence="3">
    <location>
        <begin position="1490"/>
        <end position="1501"/>
    </location>
</feature>
<evidence type="ECO:0000256" key="2">
    <source>
        <dbReference type="PROSITE-ProRule" id="PRU00023"/>
    </source>
</evidence>
<comment type="similarity">
    <text evidence="1">Belongs to the BCOR family.</text>
</comment>
<dbReference type="Proteomes" id="UP000440578">
    <property type="component" value="Unassembled WGS sequence"/>
</dbReference>
<feature type="compositionally biased region" description="Low complexity" evidence="3">
    <location>
        <begin position="147"/>
        <end position="164"/>
    </location>
</feature>
<comment type="caution">
    <text evidence="4">The sequence shown here is derived from an EMBL/GenBank/DDBJ whole genome shotgun (WGS) entry which is preliminary data.</text>
</comment>
<evidence type="ECO:0000313" key="4">
    <source>
        <dbReference type="EMBL" id="KAF0298577.1"/>
    </source>
</evidence>
<dbReference type="GO" id="GO:0000122">
    <property type="term" value="P:negative regulation of transcription by RNA polymerase II"/>
    <property type="evidence" value="ECO:0007669"/>
    <property type="project" value="TreeGrafter"/>
</dbReference>
<dbReference type="GO" id="GO:0005634">
    <property type="term" value="C:nucleus"/>
    <property type="evidence" value="ECO:0007669"/>
    <property type="project" value="TreeGrafter"/>
</dbReference>
<dbReference type="PANTHER" id="PTHR24117:SF9">
    <property type="entry name" value="BCL-6 COREPRESSOR PCGF1 BINDING DOMAIN-CONTAINING PROTEIN"/>
    <property type="match status" value="1"/>
</dbReference>
<dbReference type="InterPro" id="IPR047144">
    <property type="entry name" value="BCOR-like"/>
</dbReference>
<feature type="compositionally biased region" description="Basic and acidic residues" evidence="3">
    <location>
        <begin position="431"/>
        <end position="441"/>
    </location>
</feature>
<dbReference type="PROSITE" id="PS50297">
    <property type="entry name" value="ANK_REP_REGION"/>
    <property type="match status" value="2"/>
</dbReference>
<feature type="region of interest" description="Disordered" evidence="3">
    <location>
        <begin position="128"/>
        <end position="166"/>
    </location>
</feature>
<feature type="compositionally biased region" description="Basic and acidic residues" evidence="3">
    <location>
        <begin position="1208"/>
        <end position="1219"/>
    </location>
</feature>
<feature type="region of interest" description="Disordered" evidence="3">
    <location>
        <begin position="1760"/>
        <end position="1781"/>
    </location>
</feature>
<dbReference type="PANTHER" id="PTHR24117">
    <property type="entry name" value="AGAP007537-PB"/>
    <property type="match status" value="1"/>
</dbReference>
<evidence type="ECO:0000256" key="1">
    <source>
        <dbReference type="ARBA" id="ARBA00034703"/>
    </source>
</evidence>
<feature type="compositionally biased region" description="Basic and acidic residues" evidence="3">
    <location>
        <begin position="1400"/>
        <end position="1412"/>
    </location>
</feature>
<feature type="compositionally biased region" description="Pro residues" evidence="3">
    <location>
        <begin position="1042"/>
        <end position="1051"/>
    </location>
</feature>
<feature type="compositionally biased region" description="Low complexity" evidence="3">
    <location>
        <begin position="477"/>
        <end position="496"/>
    </location>
</feature>
<feature type="compositionally biased region" description="Basic and acidic residues" evidence="3">
    <location>
        <begin position="1440"/>
        <end position="1452"/>
    </location>
</feature>
<feature type="compositionally biased region" description="Basic and acidic residues" evidence="3">
    <location>
        <begin position="1085"/>
        <end position="1095"/>
    </location>
</feature>
<protein>
    <submittedName>
        <fullName evidence="4">BCL-6 corepressor</fullName>
    </submittedName>
</protein>
<dbReference type="Gene3D" id="1.25.40.20">
    <property type="entry name" value="Ankyrin repeat-containing domain"/>
    <property type="match status" value="1"/>
</dbReference>
<feature type="compositionally biased region" description="Low complexity" evidence="3">
    <location>
        <begin position="758"/>
        <end position="769"/>
    </location>
</feature>
<feature type="region of interest" description="Disordered" evidence="3">
    <location>
        <begin position="330"/>
        <end position="812"/>
    </location>
</feature>
<accession>A0A6A4VQT6</accession>
<feature type="compositionally biased region" description="Basic residues" evidence="3">
    <location>
        <begin position="1413"/>
        <end position="1423"/>
    </location>
</feature>
<gene>
    <name evidence="4" type="primary">Bcor</name>
    <name evidence="4" type="ORF">FJT64_004061</name>
</gene>
<feature type="compositionally biased region" description="Polar residues" evidence="3">
    <location>
        <begin position="281"/>
        <end position="297"/>
    </location>
</feature>
<sequence>MDHQFSNILRGTRQFFQGVPTSSADSPAAGAAGWPYQLFPGVGSGSITRGTSDGGERAAAAAAAGWPPAYQRGPERPERAVSSAAAGSYAPYAGLSADPAAAARYSTAGPDSVWSMLGHSAAPAGARHAAQGFYQQQTRSPVTAGGQQQQQQQQLGRPPAADGGARAEHVVKVLEGGRPQLPTLSQSRAALQSALRQRSPLEPRGPTGGPLQTGQRAPWPAADGLYAAHPAAAPQAGGGHLGDLLDYYGRQQPSTAAASRSGDPRPAAQPAAQSAYQPAATLQSTYQPAASLQSTYPSPAPRDQQRLVYNHGSAPGAAYSGAGLAVSDAAPAPMRPGSTAAGRHGYRWPSMSQPQAVGNHQPPPAARPDPGAARAKQPPPAPWAAETAGRRNSSGDGQLLDLRPGSAAPPPPPADTGQPRKRLSTEVLDLSVRRGAEERPRSVMPTLPSQSVARQQREPRPESVPPPARAPLDTLNSPPASRPASQAAAAPPQCRSDGFRSPASEWRPPTGAQPWRPPASPAAAAEAAAGPRRAAPSPARTPEPAAGGHNGPLETATAGGPSPRPAPPESPRAAPPARPFGVPSSDATTAAAAPLNFSPRASPTAYQPPGGVPIRISPSPQQPPPRASPAPQQFYGGAPQRPEQPRQERPAASRPDHPPGHPATSRPDQAQSYPATRPDQPPGHPSTRPDHPPGHPAARSDLPRQEKQPNAPGRPAYGGPMSAEPAPRFGPPPPAGPARRDSSEGRPRHRQPSEDLAEASSLEELLRNGLNGGTAGHSPQDLALLFPNMKAATSPEKHVQPLPPPAPAARSPACAGELDIYNSVTSFINESVAAPVDSLGQVRPPSTARPDVQGQARPDVRGQARPDVQGQARPPDGLGQARPPTAPDAMGQVRPAPAAPVNAMGQARPAPAAPVNAMGQARPPADPLGQSRPPADPLGQSRPPADPLGQARPPEPRKVARRPSTGSVSPRGGRTPPSLHVAGAPVEFRRAQGPFMTPEQERCLEGQLSRYERQIRQVPSSQSAAAAARVRTKAEMKSPSASAPPPPPPPVRQSTSTESNKSVFDFDSGSDGEVPVLSHKVSARAKVEPPPERPLVDVFGDGLDSDFWGSVCNSLAENIESNQKLVKSKRVTRTKIVSKLQEVTSGKAEPAEEPEPETLEPPPPPPPPKAPSPQPVVKTEPDAEENQTTANSAPESTSNGVTPPVSKAKVEPKPEKSGSEFELSQSGDESKSSSDSSESQDSSESSDESEVPRRRGRRAVQSSDSDSGAADARRPARRRGRRAVSSDSSDSEPRPARRPLRHRRPLQQSDSSQSSDSDAPSERRLRTRRAGRPERRVTRSAGSRRRDGRTRSRRAAKRLVFEDGLPAPTRRKRKEDVESDSNGSASGTDAPRTRNSSRAKRNDEKDSDDGRGGRRKLRRRKAVGARTDSADSADGGAGDAARDSTRTLRLRDGSNASEKGSRDGSVARGARAGRTGKAGASATKAVKPARSSEDEAGDGSRAKCSVSESEAVADSVQKPPPAAPSAGGDGDARRDGGAAGSSGSGSRRRDSTESRTIPSILDVLLPPHEERDELDIIHHYPQDYREVLERVAEVLTRQRPRARFARERFSASAVADAWAEGWQERFFAWKTGICRVPPRLVPKLQRKSVPAEAPGTPTRKGTPRKEARSTPTPARTPNRAEAAPTADRKNSARFSQEEGGRRERHRSASQKSVDLICAKVMASSGEDAPAPPSQRFVLRAQRKTRVDIIEARLLAAVNKQLPGGGGDRSPATTNGPSAAPEPIVNSLVKKYKSITDRQVERRMGALYSRRSEVLHYAAPSLLDTPRPGQQPVPAALLFPRATVERFARELADSPLADGAAPAVVLDSRTRGARAQITEKELLHQVFGVSLDEISQLRNHRRPAKAPAAAAAARRSAAAAARLPESPAPAEQSLETPPASVVPARGRRVKKRRTKNRSGFDFMLKKKRKKETDTDSVVCGPRMGADPTRSPELAAEIRSWVLNKSAGETALLRAAKLGYLDAVIYLLETGEDATDCRDNASFTPLHEACARGHLDVAKTLLLYGADVNVSARGGVRPLHEAVENNHPELVRLLLAYGSDPRLPTYAGISPLEQCANMPVMKRLLHGHVEDLEGSTGSGWHFVACQALEPWPSGMLLSDGAPAFTPRADDANLTFDMAEAALPAIYRRLNDSQPAPAVRYVTLSALAAHLACSEEAVLRERPELQLLEVGSPEDAAELVCQTVAGWALRPADGPARLVRLDRDVEMLLRRERFNMTC</sequence>
<feature type="compositionally biased region" description="Low complexity" evidence="3">
    <location>
        <begin position="1424"/>
        <end position="1434"/>
    </location>
</feature>
<feature type="compositionally biased region" description="Polar residues" evidence="3">
    <location>
        <begin position="1186"/>
        <end position="1201"/>
    </location>
</feature>
<evidence type="ECO:0000313" key="5">
    <source>
        <dbReference type="Proteomes" id="UP000440578"/>
    </source>
</evidence>
<feature type="repeat" description="ANK" evidence="2">
    <location>
        <begin position="2072"/>
        <end position="2104"/>
    </location>
</feature>
<feature type="compositionally biased region" description="Basic residues" evidence="3">
    <location>
        <begin position="1944"/>
        <end position="1955"/>
    </location>
</feature>
<keyword evidence="2" id="KW-0040">ANK repeat</keyword>
<feature type="compositionally biased region" description="Low complexity" evidence="3">
    <location>
        <begin position="266"/>
        <end position="280"/>
    </location>
</feature>
<dbReference type="PROSITE" id="PS50088">
    <property type="entry name" value="ANK_REPEAT"/>
    <property type="match status" value="2"/>
</dbReference>
<feature type="region of interest" description="Disordered" evidence="3">
    <location>
        <begin position="1899"/>
        <end position="1956"/>
    </location>
</feature>
<evidence type="ECO:0000256" key="3">
    <source>
        <dbReference type="SAM" id="MobiDB-lite"/>
    </source>
</evidence>
<feature type="region of interest" description="Disordered" evidence="3">
    <location>
        <begin position="1118"/>
        <end position="1559"/>
    </location>
</feature>
<feature type="compositionally biased region" description="Basic residues" evidence="3">
    <location>
        <begin position="1342"/>
        <end position="1357"/>
    </location>
</feature>
<feature type="compositionally biased region" description="Low complexity" evidence="3">
    <location>
        <begin position="1233"/>
        <end position="1243"/>
    </location>
</feature>
<feature type="compositionally biased region" description="Low complexity" evidence="3">
    <location>
        <begin position="521"/>
        <end position="546"/>
    </location>
</feature>
<feature type="region of interest" description="Disordered" evidence="3">
    <location>
        <begin position="1645"/>
        <end position="1711"/>
    </location>
</feature>
<dbReference type="SMART" id="SM00248">
    <property type="entry name" value="ANK"/>
    <property type="match status" value="3"/>
</dbReference>
<feature type="compositionally biased region" description="Low complexity" evidence="3">
    <location>
        <begin position="629"/>
        <end position="641"/>
    </location>
</feature>
<organism evidence="4 5">
    <name type="scientific">Amphibalanus amphitrite</name>
    <name type="common">Striped barnacle</name>
    <name type="synonym">Balanus amphitrite</name>
    <dbReference type="NCBI Taxonomy" id="1232801"/>
    <lineage>
        <taxon>Eukaryota</taxon>
        <taxon>Metazoa</taxon>
        <taxon>Ecdysozoa</taxon>
        <taxon>Arthropoda</taxon>
        <taxon>Crustacea</taxon>
        <taxon>Multicrustacea</taxon>
        <taxon>Cirripedia</taxon>
        <taxon>Thoracica</taxon>
        <taxon>Thoracicalcarea</taxon>
        <taxon>Balanomorpha</taxon>
        <taxon>Balanoidea</taxon>
        <taxon>Balanidae</taxon>
        <taxon>Amphibalaninae</taxon>
        <taxon>Amphibalanus</taxon>
    </lineage>
</organism>
<reference evidence="4 5" key="1">
    <citation type="submission" date="2019-07" db="EMBL/GenBank/DDBJ databases">
        <title>Draft genome assembly of a fouling barnacle, Amphibalanus amphitrite (Darwin, 1854): The first reference genome for Thecostraca.</title>
        <authorList>
            <person name="Kim W."/>
        </authorList>
    </citation>
    <scope>NUCLEOTIDE SEQUENCE [LARGE SCALE GENOMIC DNA]</scope>
    <source>
        <strain evidence="4">SNU_AA5</strain>
        <tissue evidence="4">Soma without cirri and trophi</tissue>
    </source>
</reference>
<dbReference type="Pfam" id="PF12796">
    <property type="entry name" value="Ank_2"/>
    <property type="match status" value="1"/>
</dbReference>
<keyword evidence="5" id="KW-1185">Reference proteome</keyword>
<feature type="region of interest" description="Disordered" evidence="3">
    <location>
        <begin position="834"/>
        <end position="1097"/>
    </location>
</feature>